<keyword evidence="2" id="KW-0472">Membrane</keyword>
<dbReference type="InterPro" id="IPR052336">
    <property type="entry name" value="MlaD_Phospholipid_Transporter"/>
</dbReference>
<keyword evidence="5" id="KW-1185">Reference proteome</keyword>
<feature type="region of interest" description="Disordered" evidence="1">
    <location>
        <begin position="157"/>
        <end position="188"/>
    </location>
</feature>
<dbReference type="InterPro" id="IPR003399">
    <property type="entry name" value="Mce/MlaD"/>
</dbReference>
<keyword evidence="2" id="KW-0812">Transmembrane</keyword>
<evidence type="ECO:0000313" key="5">
    <source>
        <dbReference type="Proteomes" id="UP000284908"/>
    </source>
</evidence>
<keyword evidence="2" id="KW-1133">Transmembrane helix</keyword>
<evidence type="ECO:0000259" key="3">
    <source>
        <dbReference type="Pfam" id="PF02470"/>
    </source>
</evidence>
<reference evidence="4 5" key="1">
    <citation type="submission" date="2018-09" db="EMBL/GenBank/DDBJ databases">
        <authorList>
            <person name="Le Fleche-Mateos A."/>
        </authorList>
    </citation>
    <scope>NUCLEOTIDE SEQUENCE [LARGE SCALE GENOMIC DNA]</scope>
    <source>
        <strain evidence="4 5">DSM 27399</strain>
    </source>
</reference>
<dbReference type="RefSeq" id="WP_120131589.1">
    <property type="nucleotide sequence ID" value="NZ_RAHH01000004.1"/>
</dbReference>
<sequence length="188" mass="19646">MQTKKSEIWVGAFLIIALIAVLFLCLKVADIRSIGSDPTYRISADFDNIGGLKSGSPVKVGGVVIGRVSSISLDKNYSPRVEMDIDQKYNQIPSTSTLAIRTSGLLGEQFLALNIGFEDPDMGTTILKNGGVIQDTKSALVLEDLIGQFLYKSGDGKADPDAGAASAAHAGDSAPAPDANTAPQPAAH</sequence>
<gene>
    <name evidence="4" type="primary">mlaD</name>
    <name evidence="4" type="ORF">D6C13_04270</name>
</gene>
<dbReference type="NCBIfam" id="TIGR04430">
    <property type="entry name" value="OM_asym_MlaD"/>
    <property type="match status" value="1"/>
</dbReference>
<feature type="domain" description="Mce/MlaD" evidence="3">
    <location>
        <begin position="38"/>
        <end position="114"/>
    </location>
</feature>
<accession>A0A419NDA9</accession>
<proteinExistence type="predicted"/>
<dbReference type="GO" id="GO:0005548">
    <property type="term" value="F:phospholipid transporter activity"/>
    <property type="evidence" value="ECO:0007669"/>
    <property type="project" value="TreeGrafter"/>
</dbReference>
<dbReference type="Proteomes" id="UP000284908">
    <property type="component" value="Unassembled WGS sequence"/>
</dbReference>
<dbReference type="InterPro" id="IPR030970">
    <property type="entry name" value="ABC_MlaD"/>
</dbReference>
<dbReference type="AlphaFoldDB" id="A0A419NDA9"/>
<protein>
    <submittedName>
        <fullName evidence="4">Outer membrane lipid asymmetry maintenance protein MlaD</fullName>
    </submittedName>
</protein>
<dbReference type="Pfam" id="PF02470">
    <property type="entry name" value="MlaD"/>
    <property type="match status" value="1"/>
</dbReference>
<feature type="transmembrane region" description="Helical" evidence="2">
    <location>
        <begin position="6"/>
        <end position="26"/>
    </location>
</feature>
<evidence type="ECO:0000313" key="4">
    <source>
        <dbReference type="EMBL" id="RJT46442.1"/>
    </source>
</evidence>
<feature type="compositionally biased region" description="Low complexity" evidence="1">
    <location>
        <begin position="161"/>
        <end position="179"/>
    </location>
</feature>
<dbReference type="GO" id="GO:0005543">
    <property type="term" value="F:phospholipid binding"/>
    <property type="evidence" value="ECO:0007669"/>
    <property type="project" value="TreeGrafter"/>
</dbReference>
<name>A0A419NDA9_9GAMM</name>
<dbReference type="PANTHER" id="PTHR33371">
    <property type="entry name" value="INTERMEMBRANE PHOSPHOLIPID TRANSPORT SYSTEM BINDING PROTEIN MLAD-RELATED"/>
    <property type="match status" value="1"/>
</dbReference>
<evidence type="ECO:0000256" key="2">
    <source>
        <dbReference type="SAM" id="Phobius"/>
    </source>
</evidence>
<dbReference type="OrthoDB" id="9788420at2"/>
<dbReference type="EMBL" id="RAHH01000004">
    <property type="protein sequence ID" value="RJT46442.1"/>
    <property type="molecule type" value="Genomic_DNA"/>
</dbReference>
<evidence type="ECO:0000256" key="1">
    <source>
        <dbReference type="SAM" id="MobiDB-lite"/>
    </source>
</evidence>
<organism evidence="4 5">
    <name type="scientific">Rahnella woolbedingensis</name>
    <dbReference type="NCBI Taxonomy" id="1510574"/>
    <lineage>
        <taxon>Bacteria</taxon>
        <taxon>Pseudomonadati</taxon>
        <taxon>Pseudomonadota</taxon>
        <taxon>Gammaproteobacteria</taxon>
        <taxon>Enterobacterales</taxon>
        <taxon>Yersiniaceae</taxon>
        <taxon>Rahnella</taxon>
    </lineage>
</organism>
<dbReference type="PANTHER" id="PTHR33371:SF4">
    <property type="entry name" value="INTERMEMBRANE PHOSPHOLIPID TRANSPORT SYSTEM BINDING PROTEIN MLAD"/>
    <property type="match status" value="1"/>
</dbReference>
<comment type="caution">
    <text evidence="4">The sequence shown here is derived from an EMBL/GenBank/DDBJ whole genome shotgun (WGS) entry which is preliminary data.</text>
</comment>